<protein>
    <submittedName>
        <fullName evidence="2">Ser/Thr protein phosphatase family protein</fullName>
    </submittedName>
</protein>
<proteinExistence type="predicted"/>
<dbReference type="Gene3D" id="3.60.21.10">
    <property type="match status" value="1"/>
</dbReference>
<dbReference type="PANTHER" id="PTHR43143">
    <property type="entry name" value="METALLOPHOSPHOESTERASE, CALCINEURIN SUPERFAMILY"/>
    <property type="match status" value="1"/>
</dbReference>
<feature type="chain" id="PRO_5001573646" evidence="1">
    <location>
        <begin position="31"/>
        <end position="454"/>
    </location>
</feature>
<gene>
    <name evidence="2" type="ORF">HOC_09264</name>
</gene>
<dbReference type="STRING" id="1280953.HOC_09264"/>
<dbReference type="eggNOG" id="COG1409">
    <property type="taxonomic scope" value="Bacteria"/>
</dbReference>
<feature type="signal peptide" evidence="1">
    <location>
        <begin position="1"/>
        <end position="30"/>
    </location>
</feature>
<comment type="caution">
    <text evidence="2">The sequence shown here is derived from an EMBL/GenBank/DDBJ whole genome shotgun (WGS) entry which is preliminary data.</text>
</comment>
<evidence type="ECO:0000313" key="2">
    <source>
        <dbReference type="EMBL" id="KDA02624.1"/>
    </source>
</evidence>
<dbReference type="SUPFAM" id="SSF56300">
    <property type="entry name" value="Metallo-dependent phosphatases"/>
    <property type="match status" value="1"/>
</dbReference>
<dbReference type="OrthoDB" id="9773411at2"/>
<reference evidence="2 3" key="1">
    <citation type="journal article" date="2014" name="Antonie Van Leeuwenhoek">
        <title>Hyphomonas beringensis sp. nov. and Hyphomonas chukchiensis sp. nov., isolated from surface seawater of the Bering Sea and Chukchi Sea.</title>
        <authorList>
            <person name="Li C."/>
            <person name="Lai Q."/>
            <person name="Li G."/>
            <person name="Dong C."/>
            <person name="Wang J."/>
            <person name="Liao Y."/>
            <person name="Shao Z."/>
        </authorList>
    </citation>
    <scope>NUCLEOTIDE SEQUENCE [LARGE SCALE GENOMIC DNA]</scope>
    <source>
        <strain evidence="2 3">SCH89</strain>
    </source>
</reference>
<keyword evidence="1" id="KW-0732">Signal</keyword>
<dbReference type="AlphaFoldDB" id="A0A059G7B9"/>
<dbReference type="PATRIC" id="fig|1280953.3.peg.1869"/>
<evidence type="ECO:0000256" key="1">
    <source>
        <dbReference type="SAM" id="SignalP"/>
    </source>
</evidence>
<keyword evidence="3" id="KW-1185">Reference proteome</keyword>
<name>A0A059G7B9_9PROT</name>
<dbReference type="PANTHER" id="PTHR43143:SF5">
    <property type="entry name" value="SECRETED PROTEIN"/>
    <property type="match status" value="1"/>
</dbReference>
<dbReference type="InterPro" id="IPR029052">
    <property type="entry name" value="Metallo-depent_PP-like"/>
</dbReference>
<dbReference type="Proteomes" id="UP000024942">
    <property type="component" value="Unassembled WGS sequence"/>
</dbReference>
<accession>A0A059G7B9</accession>
<dbReference type="EMBL" id="ARYL01000012">
    <property type="protein sequence ID" value="KDA02624.1"/>
    <property type="molecule type" value="Genomic_DNA"/>
</dbReference>
<dbReference type="InterPro" id="IPR051918">
    <property type="entry name" value="STPP_CPPED1"/>
</dbReference>
<organism evidence="2 3">
    <name type="scientific">Hyphomonas oceanitis SCH89</name>
    <dbReference type="NCBI Taxonomy" id="1280953"/>
    <lineage>
        <taxon>Bacteria</taxon>
        <taxon>Pseudomonadati</taxon>
        <taxon>Pseudomonadota</taxon>
        <taxon>Alphaproteobacteria</taxon>
        <taxon>Hyphomonadales</taxon>
        <taxon>Hyphomonadaceae</taxon>
        <taxon>Hyphomonas</taxon>
    </lineage>
</organism>
<sequence length="454" mass="50238">MIPFPYSSGRTTATAILLAASLISACTTPASETATIVMKAEAPVADSEFTIAVLPDTQNYLDYTHQAAEGFPFEASELFLKQMQYVADNLESAGGEIAFVTSLGDVWQHQTLVMDEDHKARGFKAVPNPIMDSFFAPTEKTKTVEMPKAHEGFSLIAGKTPFSVVPGNHDYDSMFTDSKFPPKATRPQEVDPNELKSSLGIVHPGGLDNFRSVFGADTAFFRDKPWYVASHDGGADSAQIFEAGGYRFLHIGLQFDPPNSSLDWAKAVMVKYPGVPTIVSTHDYMDKEGARVPNPIVDGHAVDPQNNNPQMVWDKLISQNDQIFLVLCGHEHGQAYRVDDNAFGNKVWQVLADYQDRGQTAIDAGVKSAWPVGIGDGWMRLMRFDMAEAAPVMRVKTYSTHYEKMSRDTAEYAAWYKAGEKPNLSDDAFHDEDDYTVTLTDFRARFEKMGHATE</sequence>
<evidence type="ECO:0000313" key="3">
    <source>
        <dbReference type="Proteomes" id="UP000024942"/>
    </source>
</evidence>